<evidence type="ECO:0000313" key="4">
    <source>
        <dbReference type="Proteomes" id="UP000278334"/>
    </source>
</evidence>
<protein>
    <submittedName>
        <fullName evidence="3">Dienelactone hydrolase</fullName>
    </submittedName>
</protein>
<dbReference type="InterPro" id="IPR002925">
    <property type="entry name" value="Dienelactn_hydro"/>
</dbReference>
<evidence type="ECO:0000313" key="3">
    <source>
        <dbReference type="EMBL" id="AYQ57102.1"/>
    </source>
</evidence>
<evidence type="ECO:0000256" key="1">
    <source>
        <dbReference type="SAM" id="SignalP"/>
    </source>
</evidence>
<reference evidence="3 4" key="1">
    <citation type="submission" date="2017-11" db="EMBL/GenBank/DDBJ databases">
        <title>Genome sequence of the bacterial symbiont EPR9N from a vent mussel Bathymodiolus thermophilus.</title>
        <authorList>
            <person name="Won Y.-J."/>
        </authorList>
    </citation>
    <scope>NUCLEOTIDE SEQUENCE [LARGE SCALE GENOMIC DNA]</scope>
    <source>
        <strain evidence="3 4">EPR9N</strain>
    </source>
</reference>
<sequence length="294" mass="33863" precursor="true">MEKIIYLLVSLLFVNMAFAGVHPSKPWIEINYPQDQDKSWWNDAWWQQGQLPTPKNYQVTTEEITYNDDGVTVEGYVFKPIKPGKYPAVLFQHGRRGLDDLVLPRVKRLAARGFIVLAPDMYGTYMQSPMPIQHNEIYDKHVAKGIDVLLQRTDISSDKACVVSHTRGGYMTLKALVTHNRQINKVACYVSYYPHWQDPNAPEVEQVYQYASQLNQLKVPTLVFIGEHEQYQRMRPIFLGIDILKNNGVPAELIVYPGVGRGFDFRMQSRTFADDLATKDANQRTADFINKHLR</sequence>
<dbReference type="Gene3D" id="3.40.50.1820">
    <property type="entry name" value="alpha/beta hydrolase"/>
    <property type="match status" value="1"/>
</dbReference>
<proteinExistence type="predicted"/>
<accession>A0A3G3INP9</accession>
<name>A0A3G3INP9_9GAMM</name>
<dbReference type="InterPro" id="IPR029058">
    <property type="entry name" value="AB_hydrolase_fold"/>
</dbReference>
<keyword evidence="1" id="KW-0732">Signal</keyword>
<dbReference type="RefSeq" id="WP_098008826.1">
    <property type="nucleotide sequence ID" value="NZ_CAESAR020000040.1"/>
</dbReference>
<feature type="signal peptide" evidence="1">
    <location>
        <begin position="1"/>
        <end position="19"/>
    </location>
</feature>
<feature type="domain" description="Dienelactone hydrolase" evidence="2">
    <location>
        <begin position="74"/>
        <end position="292"/>
    </location>
</feature>
<keyword evidence="3" id="KW-0378">Hydrolase</keyword>
<dbReference type="Proteomes" id="UP000278334">
    <property type="component" value="Chromosome"/>
</dbReference>
<dbReference type="OrthoDB" id="9787933at2"/>
<dbReference type="Pfam" id="PF01738">
    <property type="entry name" value="DLH"/>
    <property type="match status" value="1"/>
</dbReference>
<dbReference type="SUPFAM" id="SSF53474">
    <property type="entry name" value="alpha/beta-Hydrolases"/>
    <property type="match status" value="1"/>
</dbReference>
<dbReference type="KEGG" id="bthg:MS2017_1414"/>
<dbReference type="EMBL" id="CP024634">
    <property type="protein sequence ID" value="AYQ57102.1"/>
    <property type="molecule type" value="Genomic_DNA"/>
</dbReference>
<evidence type="ECO:0000259" key="2">
    <source>
        <dbReference type="Pfam" id="PF01738"/>
    </source>
</evidence>
<dbReference type="PANTHER" id="PTHR22946">
    <property type="entry name" value="DIENELACTONE HYDROLASE DOMAIN-CONTAINING PROTEIN-RELATED"/>
    <property type="match status" value="1"/>
</dbReference>
<feature type="chain" id="PRO_5018075824" evidence="1">
    <location>
        <begin position="20"/>
        <end position="294"/>
    </location>
</feature>
<dbReference type="InterPro" id="IPR050261">
    <property type="entry name" value="FrsA_esterase"/>
</dbReference>
<gene>
    <name evidence="3" type="ORF">MS2017_1414</name>
</gene>
<dbReference type="AlphaFoldDB" id="A0A3G3INP9"/>
<organism evidence="3 4">
    <name type="scientific">Bathymodiolus thermophilus thioautotrophic gill symbiont</name>
    <dbReference type="NCBI Taxonomy" id="2360"/>
    <lineage>
        <taxon>Bacteria</taxon>
        <taxon>Pseudomonadati</taxon>
        <taxon>Pseudomonadota</taxon>
        <taxon>Gammaproteobacteria</taxon>
        <taxon>sulfur-oxidizing symbionts</taxon>
    </lineage>
</organism>
<dbReference type="GO" id="GO:0016787">
    <property type="term" value="F:hydrolase activity"/>
    <property type="evidence" value="ECO:0007669"/>
    <property type="project" value="UniProtKB-KW"/>
</dbReference>